<dbReference type="EMBL" id="CP094358">
    <property type="protein sequence ID" value="UOB16607.1"/>
    <property type="molecule type" value="Genomic_DNA"/>
</dbReference>
<sequence>MPFISKYFIDKLLDESNILDIIKDFVDLKKSGTNWQGLSPFTKEQTPSFMVSESKQIWKDFSTSKGGNNAISFLMEKGKTFVEAIEYIAGKYGKEIEYEDTKESKAYQEKITKQNDLRPILKATINQYLNKFTELPENHPAKEEVYGKRKYNQDIVDTYQIGYAPGSNFIYNILKEQGLFNDGKQIGIVSDKHDFFNHRVTYTIFDNNGNPVGMAGRDLSGDNKPKIKWLNSKESVLYDKSKVWYGLHLAKEKILQTSRAYVVEGYNDVIAWQTNDIENTVAPCGTSITYGQIKLLKKYADTVVFCMDPDSSGEKSVLRNIPLFLESGFRTSVVKLPCDPDDFSRTYKEEIDKKGLEQTLQKNSTQEDGFKTLLKQLSGKDEIEKTDIAKQLCEIISKVSDDGHRMIYIKWLQKDSGLTKKVVEDWVKKFTLSAEAESLRKIAEFNSEYQFPKGIEPTEALISTVKKYQIFQAKDQIYIMVGDNPPYAFRSISNFSIEIIQHMQDEKFPMKLVRIKNVHGLEKIFDVPSESMNTPMQFDNSVTAHGNFLYTGGRNEFQKLRAFLFDRMGNGRKIDVLGWQPEGFWSWNNKITVPGKTSIDIDENGVFKFEGVSYYVPSANKIYANNPFMYEGQKKMLCNTPSFNLTSYMLQLKKVHRDHAITSILFSLATPFQDLVVSAIKNFPLLFLSGPPSTGKDQLAACCQGFFGIPQTGIGLASGISTAKAKVREFAQFSNIIAQLSEYKRGDTHLDEMLKDLWDRRGYKRGNLNSHVGNESIPILSSVIITSNDFPDNDALLTRVIWEEMVLQNFSDESIKEYEKLEDMNKEVVSGFIDDLIHAREDFEKQFKRKYRGAKDMLSSLLPETKSRIIGNYSVLFATYQIFEEKVSFPFSKTEMLEHFKSRIEALERKLATASTVSKWWDCFLASLRGHKDDRLRVGHDLKVEGTILFFNFTNSYLKIQRQWYVQYRENAPGKSIMMDQLRKEDSFIRYENYTRMDSGRSSKRTSAYVIDMERLGRDLLEEITDAVNFQLDEGTTFNNPNSPVTPENQNNNEKTDENGEPELPF</sequence>
<protein>
    <submittedName>
        <fullName evidence="15">DNA primase</fullName>
    </submittedName>
</protein>
<keyword evidence="1" id="KW-0240">DNA-directed RNA polymerase</keyword>
<evidence type="ECO:0000256" key="9">
    <source>
        <dbReference type="ARBA" id="ARBA00022842"/>
    </source>
</evidence>
<proteinExistence type="predicted"/>
<dbReference type="GO" id="GO:0008270">
    <property type="term" value="F:zinc ion binding"/>
    <property type="evidence" value="ECO:0007669"/>
    <property type="project" value="UniProtKB-KW"/>
</dbReference>
<evidence type="ECO:0000256" key="10">
    <source>
        <dbReference type="ARBA" id="ARBA00023125"/>
    </source>
</evidence>
<dbReference type="NCBIfam" id="TIGR01391">
    <property type="entry name" value="dnaG"/>
    <property type="match status" value="1"/>
</dbReference>
<dbReference type="SMART" id="SM00493">
    <property type="entry name" value="TOPRIM"/>
    <property type="match status" value="1"/>
</dbReference>
<accession>A0A9E6ZJB0</accession>
<dbReference type="SMART" id="SM00400">
    <property type="entry name" value="ZnF_CHCC"/>
    <property type="match status" value="1"/>
</dbReference>
<dbReference type="RefSeq" id="WP_255841825.1">
    <property type="nucleotide sequence ID" value="NZ_CP094358.1"/>
</dbReference>
<dbReference type="Pfam" id="PF08275">
    <property type="entry name" value="DNAG_N"/>
    <property type="match status" value="1"/>
</dbReference>
<feature type="domain" description="Zinc finger CHC2-type" evidence="13">
    <location>
        <begin position="35"/>
        <end position="89"/>
    </location>
</feature>
<keyword evidence="3" id="KW-0808">Transferase</keyword>
<evidence type="ECO:0000256" key="1">
    <source>
        <dbReference type="ARBA" id="ARBA00022478"/>
    </source>
</evidence>
<dbReference type="PANTHER" id="PTHR30313">
    <property type="entry name" value="DNA PRIMASE"/>
    <property type="match status" value="1"/>
</dbReference>
<dbReference type="PANTHER" id="PTHR30313:SF2">
    <property type="entry name" value="DNA PRIMASE"/>
    <property type="match status" value="1"/>
</dbReference>
<evidence type="ECO:0000256" key="11">
    <source>
        <dbReference type="ARBA" id="ARBA00023163"/>
    </source>
</evidence>
<keyword evidence="11" id="KW-0804">Transcription</keyword>
<dbReference type="SUPFAM" id="SSF57783">
    <property type="entry name" value="Zinc beta-ribbon"/>
    <property type="match status" value="1"/>
</dbReference>
<evidence type="ECO:0000256" key="3">
    <source>
        <dbReference type="ARBA" id="ARBA00022679"/>
    </source>
</evidence>
<keyword evidence="7" id="KW-0863">Zinc-finger</keyword>
<dbReference type="SUPFAM" id="SSF56731">
    <property type="entry name" value="DNA primase core"/>
    <property type="match status" value="1"/>
</dbReference>
<dbReference type="KEGG" id="fbm:MQE35_12780"/>
<evidence type="ECO:0000256" key="6">
    <source>
        <dbReference type="ARBA" id="ARBA00022723"/>
    </source>
</evidence>
<dbReference type="InterPro" id="IPR002694">
    <property type="entry name" value="Znf_CHC2"/>
</dbReference>
<evidence type="ECO:0000259" key="14">
    <source>
        <dbReference type="SMART" id="SM00493"/>
    </source>
</evidence>
<evidence type="ECO:0000256" key="4">
    <source>
        <dbReference type="ARBA" id="ARBA00022695"/>
    </source>
</evidence>
<dbReference type="GO" id="GO:0006269">
    <property type="term" value="P:DNA replication, synthesis of primer"/>
    <property type="evidence" value="ECO:0007669"/>
    <property type="project" value="UniProtKB-KW"/>
</dbReference>
<feature type="region of interest" description="Disordered" evidence="12">
    <location>
        <begin position="1033"/>
        <end position="1066"/>
    </location>
</feature>
<dbReference type="Gene3D" id="3.40.1360.10">
    <property type="match status" value="1"/>
</dbReference>
<feature type="compositionally biased region" description="Polar residues" evidence="12">
    <location>
        <begin position="1034"/>
        <end position="1053"/>
    </location>
</feature>
<evidence type="ECO:0000313" key="15">
    <source>
        <dbReference type="EMBL" id="UOB16607.1"/>
    </source>
</evidence>
<dbReference type="GO" id="GO:1990077">
    <property type="term" value="C:primosome complex"/>
    <property type="evidence" value="ECO:0007669"/>
    <property type="project" value="UniProtKB-KW"/>
</dbReference>
<dbReference type="Gene3D" id="3.90.580.10">
    <property type="entry name" value="Zinc finger, CHC2-type domain"/>
    <property type="match status" value="1"/>
</dbReference>
<dbReference type="GO" id="GO:0003899">
    <property type="term" value="F:DNA-directed RNA polymerase activity"/>
    <property type="evidence" value="ECO:0007669"/>
    <property type="project" value="InterPro"/>
</dbReference>
<keyword evidence="5" id="KW-0235">DNA replication</keyword>
<dbReference type="InterPro" id="IPR034151">
    <property type="entry name" value="TOPRIM_DnaG_bac"/>
</dbReference>
<evidence type="ECO:0000256" key="7">
    <source>
        <dbReference type="ARBA" id="ARBA00022771"/>
    </source>
</evidence>
<dbReference type="GO" id="GO:0000428">
    <property type="term" value="C:DNA-directed RNA polymerase complex"/>
    <property type="evidence" value="ECO:0007669"/>
    <property type="project" value="UniProtKB-KW"/>
</dbReference>
<keyword evidence="16" id="KW-1185">Reference proteome</keyword>
<evidence type="ECO:0000256" key="2">
    <source>
        <dbReference type="ARBA" id="ARBA00022515"/>
    </source>
</evidence>
<dbReference type="AlphaFoldDB" id="A0A9E6ZJB0"/>
<dbReference type="InterPro" id="IPR050219">
    <property type="entry name" value="DnaG_primase"/>
</dbReference>
<dbReference type="InterPro" id="IPR006171">
    <property type="entry name" value="TOPRIM_dom"/>
</dbReference>
<gene>
    <name evidence="15" type="primary">dnaG</name>
    <name evidence="15" type="ORF">MQE35_12780</name>
</gene>
<name>A0A9E6ZJB0_9FLAO</name>
<keyword evidence="8" id="KW-0862">Zinc</keyword>
<keyword evidence="6" id="KW-0479">Metal-binding</keyword>
<dbReference type="GO" id="GO:0005737">
    <property type="term" value="C:cytoplasm"/>
    <property type="evidence" value="ECO:0007669"/>
    <property type="project" value="TreeGrafter"/>
</dbReference>
<keyword evidence="2" id="KW-0639">Primosome</keyword>
<keyword evidence="10" id="KW-0238">DNA-binding</keyword>
<dbReference type="InterPro" id="IPR006295">
    <property type="entry name" value="DNA_primase_DnaG"/>
</dbReference>
<dbReference type="InterPro" id="IPR013264">
    <property type="entry name" value="DNAG_N"/>
</dbReference>
<reference evidence="15" key="1">
    <citation type="submission" date="2022-03" db="EMBL/GenBank/DDBJ databases">
        <title>Description of Abyssus ytuae gen. nov., sp. nov., a novel member of the family Flavobacteriaceae isolated from the sediment of Mariana Trench.</title>
        <authorList>
            <person name="Zhang J."/>
            <person name="Xu X."/>
        </authorList>
    </citation>
    <scope>NUCLEOTIDE SEQUENCE</scope>
    <source>
        <strain evidence="15">MT3330</strain>
    </source>
</reference>
<evidence type="ECO:0000259" key="13">
    <source>
        <dbReference type="SMART" id="SM00400"/>
    </source>
</evidence>
<dbReference type="Pfam" id="PF13155">
    <property type="entry name" value="Toprim_2"/>
    <property type="match status" value="1"/>
</dbReference>
<dbReference type="CDD" id="cd03364">
    <property type="entry name" value="TOPRIM_DnaG_primases"/>
    <property type="match status" value="1"/>
</dbReference>
<organism evidence="15 16">
    <name type="scientific">Abyssalbus ytuae</name>
    <dbReference type="NCBI Taxonomy" id="2926907"/>
    <lineage>
        <taxon>Bacteria</taxon>
        <taxon>Pseudomonadati</taxon>
        <taxon>Bacteroidota</taxon>
        <taxon>Flavobacteriia</taxon>
        <taxon>Flavobacteriales</taxon>
        <taxon>Flavobacteriaceae</taxon>
        <taxon>Abyssalbus</taxon>
    </lineage>
</organism>
<keyword evidence="4" id="KW-0548">Nucleotidyltransferase</keyword>
<dbReference type="Pfam" id="PF01807">
    <property type="entry name" value="Zn_ribbon_DnaG"/>
    <property type="match status" value="1"/>
</dbReference>
<evidence type="ECO:0000256" key="5">
    <source>
        <dbReference type="ARBA" id="ARBA00022705"/>
    </source>
</evidence>
<feature type="domain" description="Toprim" evidence="14">
    <location>
        <begin position="258"/>
        <end position="329"/>
    </location>
</feature>
<dbReference type="GO" id="GO:0003677">
    <property type="term" value="F:DNA binding"/>
    <property type="evidence" value="ECO:0007669"/>
    <property type="project" value="UniProtKB-KW"/>
</dbReference>
<evidence type="ECO:0000256" key="8">
    <source>
        <dbReference type="ARBA" id="ARBA00022833"/>
    </source>
</evidence>
<keyword evidence="9" id="KW-0460">Magnesium</keyword>
<dbReference type="InterPro" id="IPR037068">
    <property type="entry name" value="DNA_primase_core_N_sf"/>
</dbReference>
<evidence type="ECO:0000313" key="16">
    <source>
        <dbReference type="Proteomes" id="UP000831290"/>
    </source>
</evidence>
<evidence type="ECO:0000256" key="12">
    <source>
        <dbReference type="SAM" id="MobiDB-lite"/>
    </source>
</evidence>
<dbReference type="Gene3D" id="3.90.980.10">
    <property type="entry name" value="DNA primase, catalytic core, N-terminal domain"/>
    <property type="match status" value="1"/>
</dbReference>
<dbReference type="InterPro" id="IPR036977">
    <property type="entry name" value="DNA_primase_Znf_CHC2"/>
</dbReference>
<dbReference type="Proteomes" id="UP000831290">
    <property type="component" value="Chromosome"/>
</dbReference>